<dbReference type="FunCoup" id="A0A317ZHD2">
    <property type="interactions" value="573"/>
</dbReference>
<dbReference type="SUPFAM" id="SSF50447">
    <property type="entry name" value="Translation proteins"/>
    <property type="match status" value="1"/>
</dbReference>
<dbReference type="InterPro" id="IPR000597">
    <property type="entry name" value="Ribosomal_uL3"/>
</dbReference>
<evidence type="ECO:0000256" key="7">
    <source>
        <dbReference type="HAMAP-Rule" id="MF_01325"/>
    </source>
</evidence>
<dbReference type="InParanoid" id="A0A317ZHD2"/>
<dbReference type="PANTHER" id="PTHR11229:SF16">
    <property type="entry name" value="LARGE RIBOSOMAL SUBUNIT PROTEIN UL3C"/>
    <property type="match status" value="1"/>
</dbReference>
<organism evidence="10 11">
    <name type="scientific">Coraliomargarita sinensis</name>
    <dbReference type="NCBI Taxonomy" id="2174842"/>
    <lineage>
        <taxon>Bacteria</taxon>
        <taxon>Pseudomonadati</taxon>
        <taxon>Verrucomicrobiota</taxon>
        <taxon>Opitutia</taxon>
        <taxon>Puniceicoccales</taxon>
        <taxon>Coraliomargaritaceae</taxon>
        <taxon>Coraliomargarita</taxon>
    </lineage>
</organism>
<accession>A0A317ZHD2</accession>
<evidence type="ECO:0000256" key="5">
    <source>
        <dbReference type="ARBA" id="ARBA00023274"/>
    </source>
</evidence>
<dbReference type="InterPro" id="IPR019926">
    <property type="entry name" value="Ribosomal_uL3_CS"/>
</dbReference>
<dbReference type="InterPro" id="IPR009000">
    <property type="entry name" value="Transl_B-barrel_sf"/>
</dbReference>
<dbReference type="FunFam" id="2.40.30.10:FF:000004">
    <property type="entry name" value="50S ribosomal protein L3"/>
    <property type="match status" value="1"/>
</dbReference>
<dbReference type="RefSeq" id="WP_110129947.1">
    <property type="nucleotide sequence ID" value="NZ_QHJQ01000002.1"/>
</dbReference>
<dbReference type="PROSITE" id="PS00474">
    <property type="entry name" value="RIBOSOMAL_L3"/>
    <property type="match status" value="1"/>
</dbReference>
<dbReference type="GO" id="GO:0003735">
    <property type="term" value="F:structural constituent of ribosome"/>
    <property type="evidence" value="ECO:0007669"/>
    <property type="project" value="UniProtKB-UniRule"/>
</dbReference>
<proteinExistence type="inferred from homology"/>
<gene>
    <name evidence="7" type="primary">rplC</name>
    <name evidence="10" type="ORF">DDZ13_02990</name>
</gene>
<evidence type="ECO:0000313" key="11">
    <source>
        <dbReference type="Proteomes" id="UP000247099"/>
    </source>
</evidence>
<comment type="similarity">
    <text evidence="1 7 8">Belongs to the universal ribosomal protein uL3 family.</text>
</comment>
<dbReference type="AlphaFoldDB" id="A0A317ZHD2"/>
<dbReference type="GO" id="GO:0019843">
    <property type="term" value="F:rRNA binding"/>
    <property type="evidence" value="ECO:0007669"/>
    <property type="project" value="UniProtKB-UniRule"/>
</dbReference>
<evidence type="ECO:0000256" key="2">
    <source>
        <dbReference type="ARBA" id="ARBA00022730"/>
    </source>
</evidence>
<dbReference type="Proteomes" id="UP000247099">
    <property type="component" value="Unassembled WGS sequence"/>
</dbReference>
<dbReference type="EMBL" id="QHJQ01000002">
    <property type="protein sequence ID" value="PXA04946.1"/>
    <property type="molecule type" value="Genomic_DNA"/>
</dbReference>
<dbReference type="FunFam" id="3.30.160.810:FF:000001">
    <property type="entry name" value="50S ribosomal protein L3"/>
    <property type="match status" value="1"/>
</dbReference>
<dbReference type="GO" id="GO:0006412">
    <property type="term" value="P:translation"/>
    <property type="evidence" value="ECO:0007669"/>
    <property type="project" value="UniProtKB-UniRule"/>
</dbReference>
<evidence type="ECO:0000256" key="4">
    <source>
        <dbReference type="ARBA" id="ARBA00022980"/>
    </source>
</evidence>
<dbReference type="Gene3D" id="3.30.160.810">
    <property type="match status" value="1"/>
</dbReference>
<comment type="function">
    <text evidence="7 9">One of the primary rRNA binding proteins, it binds directly near the 3'-end of the 23S rRNA, where it nucleates assembly of the 50S subunit.</text>
</comment>
<dbReference type="Pfam" id="PF00297">
    <property type="entry name" value="Ribosomal_L3"/>
    <property type="match status" value="1"/>
</dbReference>
<dbReference type="InterPro" id="IPR019927">
    <property type="entry name" value="Ribosomal_uL3_bac/org-type"/>
</dbReference>
<comment type="subunit">
    <text evidence="7 9">Part of the 50S ribosomal subunit. Forms a cluster with proteins L14 and L19.</text>
</comment>
<dbReference type="Gene3D" id="2.40.30.10">
    <property type="entry name" value="Translation factors"/>
    <property type="match status" value="1"/>
</dbReference>
<evidence type="ECO:0000256" key="1">
    <source>
        <dbReference type="ARBA" id="ARBA00006540"/>
    </source>
</evidence>
<evidence type="ECO:0000256" key="9">
    <source>
        <dbReference type="RuleBase" id="RU003906"/>
    </source>
</evidence>
<reference evidence="10 11" key="1">
    <citation type="submission" date="2018-05" db="EMBL/GenBank/DDBJ databases">
        <title>Coraliomargarita sinensis sp. nov., isolated from a marine solar saltern.</title>
        <authorList>
            <person name="Zhou L.Y."/>
        </authorList>
    </citation>
    <scope>NUCLEOTIDE SEQUENCE [LARGE SCALE GENOMIC DNA]</scope>
    <source>
        <strain evidence="10 11">WN38</strain>
    </source>
</reference>
<evidence type="ECO:0000256" key="6">
    <source>
        <dbReference type="ARBA" id="ARBA00035243"/>
    </source>
</evidence>
<dbReference type="PANTHER" id="PTHR11229">
    <property type="entry name" value="50S RIBOSOMAL PROTEIN L3"/>
    <property type="match status" value="1"/>
</dbReference>
<sequence length="214" mass="23107">MNVALLGKKIGMTQVFDDENRLVPVTVIEAGPCPVTQVKSTEKDGYDAVQIGYRPQKEHRLSKAALGHFKKAGVEPVAELQEFRTNGDAELSVGDILTVEKFEEGQKIDVIGTSKGRGFQGVVKRYGFAGGPASHGSMFHRRGGSYGMCQWPGHVIKGKKMPGHMGDVRRTVQNLQIVKVVADKNLILIKGSVPGSRGSLVTVRTAVKNKVAKA</sequence>
<evidence type="ECO:0000256" key="8">
    <source>
        <dbReference type="RuleBase" id="RU003905"/>
    </source>
</evidence>
<dbReference type="HAMAP" id="MF_01325_B">
    <property type="entry name" value="Ribosomal_uL3_B"/>
    <property type="match status" value="1"/>
</dbReference>
<evidence type="ECO:0000256" key="3">
    <source>
        <dbReference type="ARBA" id="ARBA00022884"/>
    </source>
</evidence>
<keyword evidence="3 7" id="KW-0694">RNA-binding</keyword>
<evidence type="ECO:0000313" key="10">
    <source>
        <dbReference type="EMBL" id="PXA04946.1"/>
    </source>
</evidence>
<keyword evidence="2 7" id="KW-0699">rRNA-binding</keyword>
<dbReference type="OrthoDB" id="9806135at2"/>
<dbReference type="GO" id="GO:0022625">
    <property type="term" value="C:cytosolic large ribosomal subunit"/>
    <property type="evidence" value="ECO:0007669"/>
    <property type="project" value="TreeGrafter"/>
</dbReference>
<comment type="caution">
    <text evidence="10">The sequence shown here is derived from an EMBL/GenBank/DDBJ whole genome shotgun (WGS) entry which is preliminary data.</text>
</comment>
<keyword evidence="5 7" id="KW-0687">Ribonucleoprotein</keyword>
<dbReference type="NCBIfam" id="TIGR03625">
    <property type="entry name" value="L3_bact"/>
    <property type="match status" value="1"/>
</dbReference>
<protein>
    <recommendedName>
        <fullName evidence="6 7">Large ribosomal subunit protein uL3</fullName>
    </recommendedName>
</protein>
<name>A0A317ZHD2_9BACT</name>
<keyword evidence="4 7" id="KW-0689">Ribosomal protein</keyword>
<keyword evidence="11" id="KW-1185">Reference proteome</keyword>